<proteinExistence type="predicted"/>
<dbReference type="AlphaFoldDB" id="E8X3F3"/>
<dbReference type="Gene3D" id="3.90.1140.10">
    <property type="entry name" value="Cyclic phosphodiesterase"/>
    <property type="match status" value="1"/>
</dbReference>
<name>E8X3F3_GRATM</name>
<gene>
    <name evidence="1" type="ordered locus">AciX9_3449</name>
</gene>
<reference evidence="2" key="1">
    <citation type="submission" date="2011-01" db="EMBL/GenBank/DDBJ databases">
        <title>Complete sequence of chromosome of Acidobacterium sp. MP5ACTX9.</title>
        <authorList>
            <consortium name="US DOE Joint Genome Institute"/>
            <person name="Lucas S."/>
            <person name="Copeland A."/>
            <person name="Lapidus A."/>
            <person name="Cheng J.-F."/>
            <person name="Goodwin L."/>
            <person name="Pitluck S."/>
            <person name="Teshima H."/>
            <person name="Detter J.C."/>
            <person name="Han C."/>
            <person name="Tapia R."/>
            <person name="Land M."/>
            <person name="Hauser L."/>
            <person name="Kyrpides N."/>
            <person name="Ivanova N."/>
            <person name="Ovchinnikova G."/>
            <person name="Pagani I."/>
            <person name="Rawat S.R."/>
            <person name="Mannisto M."/>
            <person name="Haggblom M.M."/>
            <person name="Woyke T."/>
        </authorList>
    </citation>
    <scope>NUCLEOTIDE SEQUENCE [LARGE SCALE GENOMIC DNA]</scope>
    <source>
        <strain evidence="2">MP5ACTX9</strain>
    </source>
</reference>
<dbReference type="Proteomes" id="UP000000343">
    <property type="component" value="Chromosome"/>
</dbReference>
<dbReference type="KEGG" id="acm:AciX9_3449"/>
<dbReference type="OrthoDB" id="793003at2"/>
<evidence type="ECO:0000313" key="2">
    <source>
        <dbReference type="Proteomes" id="UP000000343"/>
    </source>
</evidence>
<dbReference type="EMBL" id="CP002480">
    <property type="protein sequence ID" value="ADW70454.1"/>
    <property type="molecule type" value="Genomic_DNA"/>
</dbReference>
<organism evidence="2">
    <name type="scientific">Granulicella tundricola (strain ATCC BAA-1859 / DSM 23138 / MP5ACTX9)</name>
    <dbReference type="NCBI Taxonomy" id="1198114"/>
    <lineage>
        <taxon>Bacteria</taxon>
        <taxon>Pseudomonadati</taxon>
        <taxon>Acidobacteriota</taxon>
        <taxon>Terriglobia</taxon>
        <taxon>Terriglobales</taxon>
        <taxon>Acidobacteriaceae</taxon>
        <taxon>Granulicella</taxon>
    </lineage>
</organism>
<dbReference type="STRING" id="1198114.AciX9_3449"/>
<sequence>MEAQVAAHSNASYILTLALDPASQDLFDRLRKAHYPPKLNQIAAHLTLFHKLPQTEAVQAYVASAAVQESFTMRVTGLRSLGRGVAYSLHSDELQAIHRQLSTGFAEHLTAQDKQKFWPHVVVQNKASGEEARELKLKLELEFREFDVQATGLQLWRYLGGPWELAATYTFSS</sequence>
<dbReference type="HOGENOM" id="CLU_075843_1_0_0"/>
<evidence type="ECO:0000313" key="1">
    <source>
        <dbReference type="EMBL" id="ADW70454.1"/>
    </source>
</evidence>
<dbReference type="PaxDb" id="1198114-AciX9_3449"/>
<dbReference type="Pfam" id="PF13563">
    <property type="entry name" value="2_5_RNA_ligase2"/>
    <property type="match status" value="1"/>
</dbReference>
<protein>
    <recommendedName>
        <fullName evidence="3">Phosphoesterase HXTX</fullName>
    </recommendedName>
</protein>
<evidence type="ECO:0008006" key="3">
    <source>
        <dbReference type="Google" id="ProtNLM"/>
    </source>
</evidence>
<keyword evidence="2" id="KW-1185">Reference proteome</keyword>
<dbReference type="eggNOG" id="COG1514">
    <property type="taxonomic scope" value="Bacteria"/>
</dbReference>
<dbReference type="InterPro" id="IPR009097">
    <property type="entry name" value="Cyclic_Pdiesterase"/>
</dbReference>
<accession>E8X3F3</accession>
<dbReference type="RefSeq" id="WP_013581765.1">
    <property type="nucleotide sequence ID" value="NC_015064.1"/>
</dbReference>
<dbReference type="SUPFAM" id="SSF55144">
    <property type="entry name" value="LigT-like"/>
    <property type="match status" value="1"/>
</dbReference>